<comment type="caution">
    <text evidence="1">The sequence shown here is derived from an EMBL/GenBank/DDBJ whole genome shotgun (WGS) entry which is preliminary data.</text>
</comment>
<organism evidence="1 2">
    <name type="scientific">Aetokthonos hydrillicola Thurmond2011</name>
    <dbReference type="NCBI Taxonomy" id="2712845"/>
    <lineage>
        <taxon>Bacteria</taxon>
        <taxon>Bacillati</taxon>
        <taxon>Cyanobacteriota</taxon>
        <taxon>Cyanophyceae</taxon>
        <taxon>Nostocales</taxon>
        <taxon>Hapalosiphonaceae</taxon>
        <taxon>Aetokthonos</taxon>
    </lineage>
</organism>
<dbReference type="EMBL" id="JAALHA020000001">
    <property type="protein sequence ID" value="MDR9893204.1"/>
    <property type="molecule type" value="Genomic_DNA"/>
</dbReference>
<reference evidence="2" key="1">
    <citation type="journal article" date="2021" name="Science">
        <title>Hunting the eagle killer: A cyanobacterial neurotoxin causes vacuolar myelinopathy.</title>
        <authorList>
            <person name="Breinlinger S."/>
            <person name="Phillips T.J."/>
            <person name="Haram B.N."/>
            <person name="Mares J."/>
            <person name="Martinez Yerena J.A."/>
            <person name="Hrouzek P."/>
            <person name="Sobotka R."/>
            <person name="Henderson W.M."/>
            <person name="Schmieder P."/>
            <person name="Williams S.M."/>
            <person name="Lauderdale J.D."/>
            <person name="Wilde H.D."/>
            <person name="Gerrin W."/>
            <person name="Kust A."/>
            <person name="Washington J.W."/>
            <person name="Wagner C."/>
            <person name="Geier B."/>
            <person name="Liebeke M."/>
            <person name="Enke H."/>
            <person name="Niedermeyer T.H.J."/>
            <person name="Wilde S.B."/>
        </authorList>
    </citation>
    <scope>NUCLEOTIDE SEQUENCE [LARGE SCALE GENOMIC DNA]</scope>
    <source>
        <strain evidence="2">Thurmond2011</strain>
    </source>
</reference>
<keyword evidence="2" id="KW-1185">Reference proteome</keyword>
<name>A0AAP5I1Q5_9CYAN</name>
<accession>A0AAP5I1Q5</accession>
<gene>
    <name evidence="1" type="ORF">G7B40_001210</name>
</gene>
<dbReference type="Proteomes" id="UP000667802">
    <property type="component" value="Unassembled WGS sequence"/>
</dbReference>
<protein>
    <submittedName>
        <fullName evidence="1">Uncharacterized protein</fullName>
    </submittedName>
</protein>
<proteinExistence type="predicted"/>
<sequence>MLNKIQNQTPKLTAQPDRFTHAYYAASWGELVPMYIRFYLFYMNFRTLNQDVCRVMMFRLTQAPIVLSPTLDKQAAFLRYHKWNY</sequence>
<dbReference type="AlphaFoldDB" id="A0AAP5I1Q5"/>
<evidence type="ECO:0000313" key="1">
    <source>
        <dbReference type="EMBL" id="MDR9893204.1"/>
    </source>
</evidence>
<evidence type="ECO:0000313" key="2">
    <source>
        <dbReference type="Proteomes" id="UP000667802"/>
    </source>
</evidence>